<feature type="compositionally biased region" description="Basic and acidic residues" evidence="1">
    <location>
        <begin position="145"/>
        <end position="156"/>
    </location>
</feature>
<name>A0AAD7CLN1_MYCRO</name>
<comment type="caution">
    <text evidence="2">The sequence shown here is derived from an EMBL/GenBank/DDBJ whole genome shotgun (WGS) entry which is preliminary data.</text>
</comment>
<dbReference type="EMBL" id="JARKIE010000353">
    <property type="protein sequence ID" value="KAJ7651921.1"/>
    <property type="molecule type" value="Genomic_DNA"/>
</dbReference>
<evidence type="ECO:0000313" key="2">
    <source>
        <dbReference type="EMBL" id="KAJ7651921.1"/>
    </source>
</evidence>
<organism evidence="2 3">
    <name type="scientific">Mycena rosella</name>
    <name type="common">Pink bonnet</name>
    <name type="synonym">Agaricus rosellus</name>
    <dbReference type="NCBI Taxonomy" id="1033263"/>
    <lineage>
        <taxon>Eukaryota</taxon>
        <taxon>Fungi</taxon>
        <taxon>Dikarya</taxon>
        <taxon>Basidiomycota</taxon>
        <taxon>Agaricomycotina</taxon>
        <taxon>Agaricomycetes</taxon>
        <taxon>Agaricomycetidae</taxon>
        <taxon>Agaricales</taxon>
        <taxon>Marasmiineae</taxon>
        <taxon>Mycenaceae</taxon>
        <taxon>Mycena</taxon>
    </lineage>
</organism>
<gene>
    <name evidence="2" type="ORF">B0H17DRAFT_1147511</name>
</gene>
<accession>A0AAD7CLN1</accession>
<keyword evidence="3" id="KW-1185">Reference proteome</keyword>
<dbReference type="AlphaFoldDB" id="A0AAD7CLN1"/>
<protein>
    <submittedName>
        <fullName evidence="2">Uncharacterized protein</fullName>
    </submittedName>
</protein>
<feature type="compositionally biased region" description="Basic and acidic residues" evidence="1">
    <location>
        <begin position="37"/>
        <end position="48"/>
    </location>
</feature>
<dbReference type="Proteomes" id="UP001221757">
    <property type="component" value="Unassembled WGS sequence"/>
</dbReference>
<feature type="compositionally biased region" description="Basic and acidic residues" evidence="1">
    <location>
        <begin position="172"/>
        <end position="183"/>
    </location>
</feature>
<proteinExistence type="predicted"/>
<evidence type="ECO:0000256" key="1">
    <source>
        <dbReference type="SAM" id="MobiDB-lite"/>
    </source>
</evidence>
<evidence type="ECO:0000313" key="3">
    <source>
        <dbReference type="Proteomes" id="UP001221757"/>
    </source>
</evidence>
<feature type="compositionally biased region" description="Basic and acidic residues" evidence="1">
    <location>
        <begin position="109"/>
        <end position="119"/>
    </location>
</feature>
<reference evidence="2" key="1">
    <citation type="submission" date="2023-03" db="EMBL/GenBank/DDBJ databases">
        <title>Massive genome expansion in bonnet fungi (Mycena s.s.) driven by repeated elements and novel gene families across ecological guilds.</title>
        <authorList>
            <consortium name="Lawrence Berkeley National Laboratory"/>
            <person name="Harder C.B."/>
            <person name="Miyauchi S."/>
            <person name="Viragh M."/>
            <person name="Kuo A."/>
            <person name="Thoen E."/>
            <person name="Andreopoulos B."/>
            <person name="Lu D."/>
            <person name="Skrede I."/>
            <person name="Drula E."/>
            <person name="Henrissat B."/>
            <person name="Morin E."/>
            <person name="Kohler A."/>
            <person name="Barry K."/>
            <person name="LaButti K."/>
            <person name="Morin E."/>
            <person name="Salamov A."/>
            <person name="Lipzen A."/>
            <person name="Mereny Z."/>
            <person name="Hegedus B."/>
            <person name="Baldrian P."/>
            <person name="Stursova M."/>
            <person name="Weitz H."/>
            <person name="Taylor A."/>
            <person name="Grigoriev I.V."/>
            <person name="Nagy L.G."/>
            <person name="Martin F."/>
            <person name="Kauserud H."/>
        </authorList>
    </citation>
    <scope>NUCLEOTIDE SEQUENCE</scope>
    <source>
        <strain evidence="2">CBHHK067</strain>
    </source>
</reference>
<feature type="region of interest" description="Disordered" evidence="1">
    <location>
        <begin position="30"/>
        <end position="203"/>
    </location>
</feature>
<sequence>MDPPRARARARQPRLNIEHRACNACEHCTRNACGHRPRPEPNTRDRIPRVQRHNARTPTRPHPVRENENIFSTRGTHSARRGAGAAHPPSPDGIELERANQPRGPATDKYARRAWECIPRRSGTQRRGCEITQPPPKNESNAAPEQKRLNAERGTDARAGPTPSIGRIRNRALREGKIGERTPARTARRSSEEIPDLCGQSLQPHFGEARKQCRVGEVEVGDEVNDARAQFKEFRCLLQSPP</sequence>